<name>A0ABW9RQZ1_9BACT</name>
<protein>
    <submittedName>
        <fullName evidence="1">Uncharacterized protein</fullName>
    </submittedName>
</protein>
<sequence length="80" mass="9810">MSDWRRKMREKHPRFIQTTVGFVFKIEYYAEGLFIINQGTFVLHYNIMNESFYGIEKNQLVKRNLRAVHPEVYKHWMSKL</sequence>
<accession>A0ABW9RQZ1</accession>
<proteinExistence type="predicted"/>
<dbReference type="RefSeq" id="WP_155172038.1">
    <property type="nucleotide sequence ID" value="NZ_BAAAFL010000017.1"/>
</dbReference>
<organism evidence="1 2">
    <name type="scientific">Fulvivirga kasyanovii</name>
    <dbReference type="NCBI Taxonomy" id="396812"/>
    <lineage>
        <taxon>Bacteria</taxon>
        <taxon>Pseudomonadati</taxon>
        <taxon>Bacteroidota</taxon>
        <taxon>Cytophagia</taxon>
        <taxon>Cytophagales</taxon>
        <taxon>Fulvivirgaceae</taxon>
        <taxon>Fulvivirga</taxon>
    </lineage>
</organism>
<comment type="caution">
    <text evidence="1">The sequence shown here is derived from an EMBL/GenBank/DDBJ whole genome shotgun (WGS) entry which is preliminary data.</text>
</comment>
<dbReference type="Proteomes" id="UP000798808">
    <property type="component" value="Unassembled WGS sequence"/>
</dbReference>
<dbReference type="EMBL" id="SMLW01000533">
    <property type="protein sequence ID" value="MTI25699.1"/>
    <property type="molecule type" value="Genomic_DNA"/>
</dbReference>
<evidence type="ECO:0000313" key="2">
    <source>
        <dbReference type="Proteomes" id="UP000798808"/>
    </source>
</evidence>
<reference evidence="1 2" key="1">
    <citation type="submission" date="2019-02" db="EMBL/GenBank/DDBJ databases">
        <authorList>
            <person name="Goldberg S.R."/>
            <person name="Haltli B.A."/>
            <person name="Correa H."/>
            <person name="Russell K.G."/>
        </authorList>
    </citation>
    <scope>NUCLEOTIDE SEQUENCE [LARGE SCALE GENOMIC DNA]</scope>
    <source>
        <strain evidence="1 2">JCM 16186</strain>
    </source>
</reference>
<gene>
    <name evidence="1" type="ORF">E1163_12155</name>
</gene>
<evidence type="ECO:0000313" key="1">
    <source>
        <dbReference type="EMBL" id="MTI25699.1"/>
    </source>
</evidence>
<keyword evidence="2" id="KW-1185">Reference proteome</keyword>